<feature type="compositionally biased region" description="Polar residues" evidence="1">
    <location>
        <begin position="15"/>
        <end position="26"/>
    </location>
</feature>
<feature type="compositionally biased region" description="Low complexity" evidence="1">
    <location>
        <begin position="1"/>
        <end position="14"/>
    </location>
</feature>
<protein>
    <submittedName>
        <fullName evidence="2">Uncharacterized protein</fullName>
    </submittedName>
</protein>
<gene>
    <name evidence="2" type="ORF">STIAU_0648</name>
</gene>
<organism evidence="2 3">
    <name type="scientific">Stigmatella aurantiaca (strain DW4/3-1)</name>
    <dbReference type="NCBI Taxonomy" id="378806"/>
    <lineage>
        <taxon>Bacteria</taxon>
        <taxon>Pseudomonadati</taxon>
        <taxon>Myxococcota</taxon>
        <taxon>Myxococcia</taxon>
        <taxon>Myxococcales</taxon>
        <taxon>Cystobacterineae</taxon>
        <taxon>Archangiaceae</taxon>
        <taxon>Stigmatella</taxon>
    </lineage>
</organism>
<dbReference type="Proteomes" id="UP000032702">
    <property type="component" value="Unassembled WGS sequence"/>
</dbReference>
<evidence type="ECO:0000256" key="1">
    <source>
        <dbReference type="SAM" id="MobiDB-lite"/>
    </source>
</evidence>
<proteinExistence type="predicted"/>
<evidence type="ECO:0000313" key="2">
    <source>
        <dbReference type="EMBL" id="EAU62235.1"/>
    </source>
</evidence>
<dbReference type="AlphaFoldDB" id="Q08P23"/>
<feature type="non-terminal residue" evidence="2">
    <location>
        <position position="26"/>
    </location>
</feature>
<dbReference type="EMBL" id="AAMD01000257">
    <property type="protein sequence ID" value="EAU62235.1"/>
    <property type="molecule type" value="Genomic_DNA"/>
</dbReference>
<sequence>MRAATYSSTAASISGRSKTAHNISTA</sequence>
<name>Q08P23_STIAD</name>
<evidence type="ECO:0000313" key="3">
    <source>
        <dbReference type="Proteomes" id="UP000032702"/>
    </source>
</evidence>
<comment type="caution">
    <text evidence="2">The sequence shown here is derived from an EMBL/GenBank/DDBJ whole genome shotgun (WGS) entry which is preliminary data.</text>
</comment>
<reference evidence="2 3" key="1">
    <citation type="submission" date="2006-04" db="EMBL/GenBank/DDBJ databases">
        <authorList>
            <person name="Nierman W.C."/>
        </authorList>
    </citation>
    <scope>NUCLEOTIDE SEQUENCE [LARGE SCALE GENOMIC DNA]</scope>
    <source>
        <strain evidence="2 3">DW4/3-1</strain>
    </source>
</reference>
<accession>Q08P23</accession>
<feature type="region of interest" description="Disordered" evidence="1">
    <location>
        <begin position="1"/>
        <end position="26"/>
    </location>
</feature>